<dbReference type="EMBL" id="LXQA010528089">
    <property type="protein sequence ID" value="MCI57380.1"/>
    <property type="molecule type" value="Genomic_DNA"/>
</dbReference>
<evidence type="ECO:0000313" key="3">
    <source>
        <dbReference type="Proteomes" id="UP000265520"/>
    </source>
</evidence>
<evidence type="ECO:0000256" key="1">
    <source>
        <dbReference type="SAM" id="MobiDB-lite"/>
    </source>
</evidence>
<sequence length="92" mass="9824">KFVEGMEDEDDFGSQQKFQSSHSRAEDEVRSVEEEFSIPSQVGKAGVTPPDLVTDHIVRSADSVSGIRVQGNPSICSLAGGFRRPSGTGGLE</sequence>
<proteinExistence type="predicted"/>
<feature type="non-terminal residue" evidence="2">
    <location>
        <position position="1"/>
    </location>
</feature>
<feature type="compositionally biased region" description="Basic and acidic residues" evidence="1">
    <location>
        <begin position="23"/>
        <end position="33"/>
    </location>
</feature>
<dbReference type="Proteomes" id="UP000265520">
    <property type="component" value="Unassembled WGS sequence"/>
</dbReference>
<feature type="region of interest" description="Disordered" evidence="1">
    <location>
        <begin position="1"/>
        <end position="50"/>
    </location>
</feature>
<evidence type="ECO:0000313" key="2">
    <source>
        <dbReference type="EMBL" id="MCI57380.1"/>
    </source>
</evidence>
<feature type="compositionally biased region" description="Acidic residues" evidence="1">
    <location>
        <begin position="1"/>
        <end position="12"/>
    </location>
</feature>
<reference evidence="2 3" key="1">
    <citation type="journal article" date="2018" name="Front. Plant Sci.">
        <title>Red Clover (Trifolium pratense) and Zigzag Clover (T. medium) - A Picture of Genomic Similarities and Differences.</title>
        <authorList>
            <person name="Dluhosova J."/>
            <person name="Istvanek J."/>
            <person name="Nedelnik J."/>
            <person name="Repkova J."/>
        </authorList>
    </citation>
    <scope>NUCLEOTIDE SEQUENCE [LARGE SCALE GENOMIC DNA]</scope>
    <source>
        <strain evidence="3">cv. 10/8</strain>
        <tissue evidence="2">Leaf</tissue>
    </source>
</reference>
<feature type="compositionally biased region" description="Polar residues" evidence="1">
    <location>
        <begin position="13"/>
        <end position="22"/>
    </location>
</feature>
<name>A0A392TAZ6_9FABA</name>
<dbReference type="AlphaFoldDB" id="A0A392TAZ6"/>
<keyword evidence="3" id="KW-1185">Reference proteome</keyword>
<organism evidence="2 3">
    <name type="scientific">Trifolium medium</name>
    <dbReference type="NCBI Taxonomy" id="97028"/>
    <lineage>
        <taxon>Eukaryota</taxon>
        <taxon>Viridiplantae</taxon>
        <taxon>Streptophyta</taxon>
        <taxon>Embryophyta</taxon>
        <taxon>Tracheophyta</taxon>
        <taxon>Spermatophyta</taxon>
        <taxon>Magnoliopsida</taxon>
        <taxon>eudicotyledons</taxon>
        <taxon>Gunneridae</taxon>
        <taxon>Pentapetalae</taxon>
        <taxon>rosids</taxon>
        <taxon>fabids</taxon>
        <taxon>Fabales</taxon>
        <taxon>Fabaceae</taxon>
        <taxon>Papilionoideae</taxon>
        <taxon>50 kb inversion clade</taxon>
        <taxon>NPAAA clade</taxon>
        <taxon>Hologalegina</taxon>
        <taxon>IRL clade</taxon>
        <taxon>Trifolieae</taxon>
        <taxon>Trifolium</taxon>
    </lineage>
</organism>
<comment type="caution">
    <text evidence="2">The sequence shown here is derived from an EMBL/GenBank/DDBJ whole genome shotgun (WGS) entry which is preliminary data.</text>
</comment>
<accession>A0A392TAZ6</accession>
<feature type="non-terminal residue" evidence="2">
    <location>
        <position position="92"/>
    </location>
</feature>
<protein>
    <submittedName>
        <fullName evidence="2">Uncharacterized protein</fullName>
    </submittedName>
</protein>